<protein>
    <submittedName>
        <fullName evidence="1">Uncharacterized protein</fullName>
    </submittedName>
</protein>
<gene>
    <name evidence="1" type="ORF">METZ01_LOCUS217450</name>
</gene>
<evidence type="ECO:0000313" key="1">
    <source>
        <dbReference type="EMBL" id="SVB64596.1"/>
    </source>
</evidence>
<reference evidence="1" key="1">
    <citation type="submission" date="2018-05" db="EMBL/GenBank/DDBJ databases">
        <authorList>
            <person name="Lanie J.A."/>
            <person name="Ng W.-L."/>
            <person name="Kazmierczak K.M."/>
            <person name="Andrzejewski T.M."/>
            <person name="Davidsen T.M."/>
            <person name="Wayne K.J."/>
            <person name="Tettelin H."/>
            <person name="Glass J.I."/>
            <person name="Rusch D."/>
            <person name="Podicherti R."/>
            <person name="Tsui H.-C.T."/>
            <person name="Winkler M.E."/>
        </authorList>
    </citation>
    <scope>NUCLEOTIDE SEQUENCE</scope>
</reference>
<dbReference type="EMBL" id="UINC01050983">
    <property type="protein sequence ID" value="SVB64596.1"/>
    <property type="molecule type" value="Genomic_DNA"/>
</dbReference>
<organism evidence="1">
    <name type="scientific">marine metagenome</name>
    <dbReference type="NCBI Taxonomy" id="408172"/>
    <lineage>
        <taxon>unclassified sequences</taxon>
        <taxon>metagenomes</taxon>
        <taxon>ecological metagenomes</taxon>
    </lineage>
</organism>
<dbReference type="AlphaFoldDB" id="A0A382FN90"/>
<accession>A0A382FN90</accession>
<name>A0A382FN90_9ZZZZ</name>
<proteinExistence type="predicted"/>
<sequence length="197" mass="22349">MKSKLFCFCLIFLLPVSVFALEGYKDLKFGMKKNDVKRVLKSRCDEVKEGFLGLKGIGCYKIIGKKRDVSFIISPKILKKEKIQVLPTLKVIYIDFLGNETFNKTVWGTLNKSLGKKYTLYNHGKPKDDTYVRAYAKGSVVTILRTVESSVHFDLESISYSISPESVGTALLMYQDKNYAETFLEEKGLIKGDSDEI</sequence>